<protein>
    <submittedName>
        <fullName evidence="2">Uncharacterized protein</fullName>
    </submittedName>
</protein>
<dbReference type="EMBL" id="KN838956">
    <property type="protein sequence ID" value="KIJ91899.1"/>
    <property type="molecule type" value="Genomic_DNA"/>
</dbReference>
<feature type="region of interest" description="Disordered" evidence="1">
    <location>
        <begin position="114"/>
        <end position="142"/>
    </location>
</feature>
<feature type="compositionally biased region" description="Basic residues" evidence="1">
    <location>
        <begin position="133"/>
        <end position="142"/>
    </location>
</feature>
<dbReference type="AlphaFoldDB" id="A0A0C9WHW4"/>
<sequence>MSATTLEKFQSAVNGFDLFVRTLPENVGAKEMRDKMQEMSSKVIGLVQIVSTATDDELYCSEDLRPSWNSTLSALGWISTTNLSGIEKALKSFDTKVTVIPPISFDFMQDVNVDDTTPEDNNSKKNTTPKGKQLIKPKPLRKAATKAKETLVEGGGTSKQDVGPPFEAGKHTMNDPKCVWCAGSTRVERQCFSMTETGSTCERCKHDRQSCSLGKGSKKAKAIKVKKEPGVDEGFLSEAKVGVKRKSAAKADDRGPMRKLKKSRASSFASGGSMEYLGAASLSVSSVPSSFAVSNEDSDMDVVNPHSPVDDADSIQQMLVVLDAVLKNAEGVVKGAKFLKKAIKDLGIAHGDGGTED</sequence>
<evidence type="ECO:0000256" key="1">
    <source>
        <dbReference type="SAM" id="MobiDB-lite"/>
    </source>
</evidence>
<proteinExistence type="predicted"/>
<gene>
    <name evidence="2" type="ORF">K443DRAFT_14013</name>
</gene>
<evidence type="ECO:0000313" key="2">
    <source>
        <dbReference type="EMBL" id="KIJ91899.1"/>
    </source>
</evidence>
<reference evidence="2 3" key="1">
    <citation type="submission" date="2014-04" db="EMBL/GenBank/DDBJ databases">
        <authorList>
            <consortium name="DOE Joint Genome Institute"/>
            <person name="Kuo A."/>
            <person name="Kohler A."/>
            <person name="Nagy L.G."/>
            <person name="Floudas D."/>
            <person name="Copeland A."/>
            <person name="Barry K.W."/>
            <person name="Cichocki N."/>
            <person name="Veneault-Fourrey C."/>
            <person name="LaButti K."/>
            <person name="Lindquist E.A."/>
            <person name="Lipzen A."/>
            <person name="Lundell T."/>
            <person name="Morin E."/>
            <person name="Murat C."/>
            <person name="Sun H."/>
            <person name="Tunlid A."/>
            <person name="Henrissat B."/>
            <person name="Grigoriev I.V."/>
            <person name="Hibbett D.S."/>
            <person name="Martin F."/>
            <person name="Nordberg H.P."/>
            <person name="Cantor M.N."/>
            <person name="Hua S.X."/>
        </authorList>
    </citation>
    <scope>NUCLEOTIDE SEQUENCE [LARGE SCALE GENOMIC DNA]</scope>
    <source>
        <strain evidence="2 3">LaAM-08-1</strain>
    </source>
</reference>
<organism evidence="2 3">
    <name type="scientific">Laccaria amethystina LaAM-08-1</name>
    <dbReference type="NCBI Taxonomy" id="1095629"/>
    <lineage>
        <taxon>Eukaryota</taxon>
        <taxon>Fungi</taxon>
        <taxon>Dikarya</taxon>
        <taxon>Basidiomycota</taxon>
        <taxon>Agaricomycotina</taxon>
        <taxon>Agaricomycetes</taxon>
        <taxon>Agaricomycetidae</taxon>
        <taxon>Agaricales</taxon>
        <taxon>Agaricineae</taxon>
        <taxon>Hydnangiaceae</taxon>
        <taxon>Laccaria</taxon>
    </lineage>
</organism>
<evidence type="ECO:0000313" key="3">
    <source>
        <dbReference type="Proteomes" id="UP000054477"/>
    </source>
</evidence>
<dbReference type="HOGENOM" id="CLU_776266_0_0_1"/>
<reference evidence="3" key="2">
    <citation type="submission" date="2015-01" db="EMBL/GenBank/DDBJ databases">
        <title>Evolutionary Origins and Diversification of the Mycorrhizal Mutualists.</title>
        <authorList>
            <consortium name="DOE Joint Genome Institute"/>
            <consortium name="Mycorrhizal Genomics Consortium"/>
            <person name="Kohler A."/>
            <person name="Kuo A."/>
            <person name="Nagy L.G."/>
            <person name="Floudas D."/>
            <person name="Copeland A."/>
            <person name="Barry K.W."/>
            <person name="Cichocki N."/>
            <person name="Veneault-Fourrey C."/>
            <person name="LaButti K."/>
            <person name="Lindquist E.A."/>
            <person name="Lipzen A."/>
            <person name="Lundell T."/>
            <person name="Morin E."/>
            <person name="Murat C."/>
            <person name="Riley R."/>
            <person name="Ohm R."/>
            <person name="Sun H."/>
            <person name="Tunlid A."/>
            <person name="Henrissat B."/>
            <person name="Grigoriev I.V."/>
            <person name="Hibbett D.S."/>
            <person name="Martin F."/>
        </authorList>
    </citation>
    <scope>NUCLEOTIDE SEQUENCE [LARGE SCALE GENOMIC DNA]</scope>
    <source>
        <strain evidence="3">LaAM-08-1</strain>
    </source>
</reference>
<dbReference type="Proteomes" id="UP000054477">
    <property type="component" value="Unassembled WGS sequence"/>
</dbReference>
<keyword evidence="3" id="KW-1185">Reference proteome</keyword>
<accession>A0A0C9WHW4</accession>
<name>A0A0C9WHW4_9AGAR</name>